<organism evidence="1 2">
    <name type="scientific">Paramecium primaurelia</name>
    <dbReference type="NCBI Taxonomy" id="5886"/>
    <lineage>
        <taxon>Eukaryota</taxon>
        <taxon>Sar</taxon>
        <taxon>Alveolata</taxon>
        <taxon>Ciliophora</taxon>
        <taxon>Intramacronucleata</taxon>
        <taxon>Oligohymenophorea</taxon>
        <taxon>Peniculida</taxon>
        <taxon>Parameciidae</taxon>
        <taxon>Paramecium</taxon>
    </lineage>
</organism>
<dbReference type="EMBL" id="CAJJDM010000006">
    <property type="protein sequence ID" value="CAD8045315.1"/>
    <property type="molecule type" value="Genomic_DNA"/>
</dbReference>
<dbReference type="OMA" id="SQRQKKF"/>
<comment type="caution">
    <text evidence="1">The sequence shown here is derived from an EMBL/GenBank/DDBJ whole genome shotgun (WGS) entry which is preliminary data.</text>
</comment>
<dbReference type="AlphaFoldDB" id="A0A8S1JTI3"/>
<sequence length="469" mass="56430">MLNSNVQEIKQSSYNDYIFDSWAKTIETSRVQTHQQTQLKIQSQRQKKFKYSNILYQNNDQIITTKSQVHQKYQDVQLNSFSNNLDELKQKEQYSFQKYQKVRSTNRNHSICRNQNEDLEIKYESIVNYSTIFSQRIKNSQKQSLKYSQNCKLILPKIKQKQTQKILINKFLVICRVIGKIIILYFKTLSNTNPLKITNYLKLQKVLNLRKIFKYDRNINDSLSKSIREWVQPSLQKIFYHLQNTLIYTQDEKVLDLRKLKDQEQIWTLNFAKFLFQNLELITRKGNIPKEIIKAMSNALYQENNQYVQLFLAQRTKFYNYPFSILEMQLICSEYILFNAIVIELFDQANNLKYQSFNHNLNCKIQVLKLTSIINVFYINIFKDMPIINFDYKEEQIYSRKLYITNDQEQLLQLVDTKEINNSETLILGLKHQEYIQRILQQREKWKQKLELIFNKFINNLSSQIDISE</sequence>
<name>A0A8S1JTI3_PARPR</name>
<reference evidence="1" key="1">
    <citation type="submission" date="2021-01" db="EMBL/GenBank/DDBJ databases">
        <authorList>
            <consortium name="Genoscope - CEA"/>
            <person name="William W."/>
        </authorList>
    </citation>
    <scope>NUCLEOTIDE SEQUENCE</scope>
</reference>
<keyword evidence="2" id="KW-1185">Reference proteome</keyword>
<evidence type="ECO:0000313" key="1">
    <source>
        <dbReference type="EMBL" id="CAD8045315.1"/>
    </source>
</evidence>
<evidence type="ECO:0000313" key="2">
    <source>
        <dbReference type="Proteomes" id="UP000688137"/>
    </source>
</evidence>
<dbReference type="Proteomes" id="UP000688137">
    <property type="component" value="Unassembled WGS sequence"/>
</dbReference>
<protein>
    <submittedName>
        <fullName evidence="1">Uncharacterized protein</fullName>
    </submittedName>
</protein>
<gene>
    <name evidence="1" type="ORF">PPRIM_AZ9-3.1.T0090342</name>
</gene>
<accession>A0A8S1JTI3</accession>
<proteinExistence type="predicted"/>